<organism evidence="1 2">
    <name type="scientific">Carnobacterium viridans</name>
    <dbReference type="NCBI Taxonomy" id="174587"/>
    <lineage>
        <taxon>Bacteria</taxon>
        <taxon>Bacillati</taxon>
        <taxon>Bacillota</taxon>
        <taxon>Bacilli</taxon>
        <taxon>Lactobacillales</taxon>
        <taxon>Carnobacteriaceae</taxon>
        <taxon>Carnobacterium</taxon>
    </lineage>
</organism>
<dbReference type="Proteomes" id="UP000199481">
    <property type="component" value="Unassembled WGS sequence"/>
</dbReference>
<evidence type="ECO:0000313" key="2">
    <source>
        <dbReference type="Proteomes" id="UP000199481"/>
    </source>
</evidence>
<keyword evidence="2" id="KW-1185">Reference proteome</keyword>
<dbReference type="AlphaFoldDB" id="A0A1H1ATF8"/>
<accession>A0A1H1ATF8</accession>
<protein>
    <recommendedName>
        <fullName evidence="3">DUF2969 domain-containing protein</fullName>
    </recommendedName>
</protein>
<evidence type="ECO:0008006" key="3">
    <source>
        <dbReference type="Google" id="ProtNLM"/>
    </source>
</evidence>
<proteinExistence type="predicted"/>
<reference evidence="2" key="1">
    <citation type="submission" date="2016-10" db="EMBL/GenBank/DDBJ databases">
        <authorList>
            <person name="Varghese N."/>
            <person name="Submissions S."/>
        </authorList>
    </citation>
    <scope>NUCLEOTIDE SEQUENCE [LARGE SCALE GENOMIC DNA]</scope>
    <source>
        <strain evidence="2">MPL-11</strain>
    </source>
</reference>
<dbReference type="RefSeq" id="WP_035021476.1">
    <property type="nucleotide sequence ID" value="NZ_CP084916.1"/>
</dbReference>
<name>A0A1H1ATF8_9LACT</name>
<evidence type="ECO:0000313" key="1">
    <source>
        <dbReference type="EMBL" id="SDQ42801.1"/>
    </source>
</evidence>
<sequence length="76" mass="8683">MSKGNKKIQVEVKETPNNREGFVELELYVNDEKIGQLQQEEGQTVTVKTNSGTESKVRTVDEGINKLIMDYNLHQM</sequence>
<dbReference type="InterPro" id="IPR021351">
    <property type="entry name" value="DUF2969"/>
</dbReference>
<dbReference type="OrthoDB" id="2168536at2"/>
<dbReference type="EMBL" id="FNJW01000008">
    <property type="protein sequence ID" value="SDQ42801.1"/>
    <property type="molecule type" value="Genomic_DNA"/>
</dbReference>
<gene>
    <name evidence="1" type="ORF">SAMN04487752_2242</name>
</gene>
<dbReference type="Pfam" id="PF11184">
    <property type="entry name" value="DUF2969"/>
    <property type="match status" value="1"/>
</dbReference>